<reference evidence="1" key="2">
    <citation type="submission" date="2022-08" db="UniProtKB">
        <authorList>
            <consortium name="EnsemblMetazoa"/>
        </authorList>
    </citation>
    <scope>IDENTIFICATION</scope>
    <source>
        <strain evidence="1">STECLA/ALBI9_A</strain>
    </source>
</reference>
<sequence>RAVNLSGVGAPRSSVQSGHSTGKHRADSDSRSVSVPACVLACIQPSTLLRVRVPLCVYSLAGFPRVISGKGVPVQVRIPVLGLDRVALLGSFSCVQSGRC</sequence>
<protein>
    <submittedName>
        <fullName evidence="1">Uncharacterized protein</fullName>
    </submittedName>
</protein>
<dbReference type="EnsemblMetazoa" id="AALB014229-RA">
    <property type="protein sequence ID" value="AALB014229-PA"/>
    <property type="gene ID" value="AALB014229"/>
</dbReference>
<evidence type="ECO:0000313" key="2">
    <source>
        <dbReference type="Proteomes" id="UP000069272"/>
    </source>
</evidence>
<dbReference type="AlphaFoldDB" id="A0A182FX50"/>
<evidence type="ECO:0000313" key="1">
    <source>
        <dbReference type="EnsemblMetazoa" id="AALB014229-PA"/>
    </source>
</evidence>
<accession>A0A182FX50</accession>
<dbReference type="Proteomes" id="UP000069272">
    <property type="component" value="Chromosome 2R"/>
</dbReference>
<organism evidence="1 2">
    <name type="scientific">Anopheles albimanus</name>
    <name type="common">New world malaria mosquito</name>
    <dbReference type="NCBI Taxonomy" id="7167"/>
    <lineage>
        <taxon>Eukaryota</taxon>
        <taxon>Metazoa</taxon>
        <taxon>Ecdysozoa</taxon>
        <taxon>Arthropoda</taxon>
        <taxon>Hexapoda</taxon>
        <taxon>Insecta</taxon>
        <taxon>Pterygota</taxon>
        <taxon>Neoptera</taxon>
        <taxon>Endopterygota</taxon>
        <taxon>Diptera</taxon>
        <taxon>Nematocera</taxon>
        <taxon>Culicoidea</taxon>
        <taxon>Culicidae</taxon>
        <taxon>Anophelinae</taxon>
        <taxon>Anopheles</taxon>
    </lineage>
</organism>
<reference evidence="1 2" key="1">
    <citation type="journal article" date="2017" name="G3 (Bethesda)">
        <title>The Physical Genome Mapping of Anopheles albimanus Corrected Scaffold Misassemblies and Identified Interarm Rearrangements in Genus Anopheles.</title>
        <authorList>
            <person name="Artemov G.N."/>
            <person name="Peery A.N."/>
            <person name="Jiang X."/>
            <person name="Tu Z."/>
            <person name="Stegniy V.N."/>
            <person name="Sharakhova M.V."/>
            <person name="Sharakhov I.V."/>
        </authorList>
    </citation>
    <scope>NUCLEOTIDE SEQUENCE [LARGE SCALE GENOMIC DNA]</scope>
    <source>
        <strain evidence="1 2">ALBI9_A</strain>
    </source>
</reference>
<dbReference type="VEuPathDB" id="VectorBase:AALB014229"/>
<name>A0A182FX50_ANOAL</name>
<keyword evidence="2" id="KW-1185">Reference proteome</keyword>
<proteinExistence type="predicted"/>